<evidence type="ECO:0000256" key="1">
    <source>
        <dbReference type="PROSITE-ProRule" id="PRU00221"/>
    </source>
</evidence>
<dbReference type="Pfam" id="PF00400">
    <property type="entry name" value="WD40"/>
    <property type="match status" value="2"/>
</dbReference>
<dbReference type="GO" id="GO:0003714">
    <property type="term" value="F:transcription corepressor activity"/>
    <property type="evidence" value="ECO:0007669"/>
    <property type="project" value="InterPro"/>
</dbReference>
<dbReference type="InterPro" id="IPR015943">
    <property type="entry name" value="WD40/YVTN_repeat-like_dom_sf"/>
</dbReference>
<dbReference type="InterPro" id="IPR044716">
    <property type="entry name" value="LEUNIG-like"/>
</dbReference>
<keyword evidence="3" id="KW-1185">Reference proteome</keyword>
<dbReference type="PANTHER" id="PTHR44376">
    <property type="entry name" value="TRANSCRIPTIONAL REGULATOR OF FILAMENTOUS GROWTH FLO8"/>
    <property type="match status" value="1"/>
</dbReference>
<organism evidence="2 3">
    <name type="scientific">Tetracentron sinense</name>
    <name type="common">Spur-leaf</name>
    <dbReference type="NCBI Taxonomy" id="13715"/>
    <lineage>
        <taxon>Eukaryota</taxon>
        <taxon>Viridiplantae</taxon>
        <taxon>Streptophyta</taxon>
        <taxon>Embryophyta</taxon>
        <taxon>Tracheophyta</taxon>
        <taxon>Spermatophyta</taxon>
        <taxon>Magnoliopsida</taxon>
        <taxon>Trochodendrales</taxon>
        <taxon>Trochodendraceae</taxon>
        <taxon>Tetracentron</taxon>
    </lineage>
</organism>
<accession>A0A835D377</accession>
<dbReference type="PROSITE" id="PS50294">
    <property type="entry name" value="WD_REPEATS_REGION"/>
    <property type="match status" value="1"/>
</dbReference>
<dbReference type="OrthoDB" id="5600002at2759"/>
<evidence type="ECO:0000313" key="2">
    <source>
        <dbReference type="EMBL" id="KAF8388396.1"/>
    </source>
</evidence>
<dbReference type="InterPro" id="IPR036322">
    <property type="entry name" value="WD40_repeat_dom_sf"/>
</dbReference>
<protein>
    <submittedName>
        <fullName evidence="2">Uncharacterized protein</fullName>
    </submittedName>
</protein>
<gene>
    <name evidence="2" type="ORF">HHK36_027063</name>
</gene>
<dbReference type="AlphaFoldDB" id="A0A835D377"/>
<evidence type="ECO:0000313" key="3">
    <source>
        <dbReference type="Proteomes" id="UP000655225"/>
    </source>
</evidence>
<dbReference type="EMBL" id="JABCRI010000020">
    <property type="protein sequence ID" value="KAF8388396.1"/>
    <property type="molecule type" value="Genomic_DNA"/>
</dbReference>
<dbReference type="Gene3D" id="2.130.10.10">
    <property type="entry name" value="YVTN repeat-like/Quinoprotein amine dehydrogenase"/>
    <property type="match status" value="2"/>
</dbReference>
<reference evidence="2 3" key="1">
    <citation type="submission" date="2020-04" db="EMBL/GenBank/DDBJ databases">
        <title>Plant Genome Project.</title>
        <authorList>
            <person name="Zhang R.-G."/>
        </authorList>
    </citation>
    <scope>NUCLEOTIDE SEQUENCE [LARGE SCALE GENOMIC DNA]</scope>
    <source>
        <strain evidence="2">YNK0</strain>
        <tissue evidence="2">Leaf</tissue>
    </source>
</reference>
<dbReference type="PROSITE" id="PS50082">
    <property type="entry name" value="WD_REPEATS_2"/>
    <property type="match status" value="2"/>
</dbReference>
<feature type="repeat" description="WD" evidence="1">
    <location>
        <begin position="23"/>
        <end position="63"/>
    </location>
</feature>
<feature type="repeat" description="WD" evidence="1">
    <location>
        <begin position="128"/>
        <end position="160"/>
    </location>
</feature>
<proteinExistence type="predicted"/>
<dbReference type="InterPro" id="IPR001680">
    <property type="entry name" value="WD40_rpt"/>
</dbReference>
<dbReference type="SUPFAM" id="SSF50978">
    <property type="entry name" value="WD40 repeat-like"/>
    <property type="match status" value="1"/>
</dbReference>
<dbReference type="OMA" id="SGECTRE"/>
<name>A0A835D377_TETSI</name>
<comment type="caution">
    <text evidence="2">The sequence shown here is derived from an EMBL/GenBank/DDBJ whole genome shotgun (WGS) entry which is preliminary data.</text>
</comment>
<dbReference type="SMART" id="SM00320">
    <property type="entry name" value="WD40"/>
    <property type="match status" value="3"/>
</dbReference>
<sequence length="160" mass="17690">MAAAEDNVVSIFDVETDRKIHSLLGHSKEVHSVCWDTNGDYLASVSQDSVRVWSLSSGECTRELSSNGNKFHSCVFHPSYPTLLVIGGYQVILYSYCREYRLPISGFYTGCLQTVELWNMAENKSMTVPAHEGLIVALAQSPVTGMVASASHDKSVKLWK</sequence>
<keyword evidence="1" id="KW-0853">WD repeat</keyword>
<dbReference type="Proteomes" id="UP000655225">
    <property type="component" value="Unassembled WGS sequence"/>
</dbReference>
<dbReference type="PANTHER" id="PTHR44376:SF9">
    <property type="entry name" value="TRANSCRIPTIONAL COREPRESSOR LEUNIG_HOMOLOG"/>
    <property type="match status" value="1"/>
</dbReference>